<dbReference type="GO" id="GO:0005886">
    <property type="term" value="C:plasma membrane"/>
    <property type="evidence" value="ECO:0007669"/>
    <property type="project" value="UniProtKB-SubCell"/>
</dbReference>
<dbReference type="InterPro" id="IPR036257">
    <property type="entry name" value="Cyt_c_oxidase_su2_TM_sf"/>
</dbReference>
<dbReference type="Gene3D" id="2.60.40.420">
    <property type="entry name" value="Cupredoxins - blue copper proteins"/>
    <property type="match status" value="1"/>
</dbReference>
<comment type="catalytic activity">
    <reaction evidence="13">
        <text>4 Fe(II)-[cytochrome c] + O2 + 8 H(+)(in) = 4 Fe(III)-[cytochrome c] + 2 H2O + 4 H(+)(out)</text>
        <dbReference type="Rhea" id="RHEA:11436"/>
        <dbReference type="Rhea" id="RHEA-COMP:10350"/>
        <dbReference type="Rhea" id="RHEA-COMP:14399"/>
        <dbReference type="ChEBI" id="CHEBI:15377"/>
        <dbReference type="ChEBI" id="CHEBI:15378"/>
        <dbReference type="ChEBI" id="CHEBI:15379"/>
        <dbReference type="ChEBI" id="CHEBI:29033"/>
        <dbReference type="ChEBI" id="CHEBI:29034"/>
        <dbReference type="EC" id="7.1.1.9"/>
    </reaction>
</comment>
<dbReference type="SUPFAM" id="SSF49503">
    <property type="entry name" value="Cupredoxins"/>
    <property type="match status" value="1"/>
</dbReference>
<keyword evidence="3 12" id="KW-0813">Transport</keyword>
<evidence type="ECO:0000259" key="16">
    <source>
        <dbReference type="PROSITE" id="PS50999"/>
    </source>
</evidence>
<evidence type="ECO:0000256" key="11">
    <source>
        <dbReference type="ARBA" id="ARBA00023136"/>
    </source>
</evidence>
<dbReference type="GO" id="GO:0016491">
    <property type="term" value="F:oxidoreductase activity"/>
    <property type="evidence" value="ECO:0007669"/>
    <property type="project" value="UniProtKB-KW"/>
</dbReference>
<feature type="domain" description="Cytochrome oxidase subunit II copper A binding" evidence="15">
    <location>
        <begin position="129"/>
        <end position="257"/>
    </location>
</feature>
<dbReference type="EC" id="7.1.1.9" evidence="13"/>
<keyword evidence="6 13" id="KW-0479">Metal-binding</keyword>
<evidence type="ECO:0000256" key="6">
    <source>
        <dbReference type="ARBA" id="ARBA00022723"/>
    </source>
</evidence>
<evidence type="ECO:0000313" key="18">
    <source>
        <dbReference type="Proteomes" id="UP000320496"/>
    </source>
</evidence>
<comment type="function">
    <text evidence="13">Subunits I and II form the functional core of the enzyme complex. Electrons originating in cytochrome c are transferred via heme a and Cu(A) to the binuclear center formed by heme a3 and Cu(B).</text>
</comment>
<dbReference type="Proteomes" id="UP000320496">
    <property type="component" value="Chromosome"/>
</dbReference>
<dbReference type="GO" id="GO:0042773">
    <property type="term" value="P:ATP synthesis coupled electron transport"/>
    <property type="evidence" value="ECO:0007669"/>
    <property type="project" value="TreeGrafter"/>
</dbReference>
<feature type="transmembrane region" description="Helical" evidence="14">
    <location>
        <begin position="46"/>
        <end position="69"/>
    </location>
</feature>
<dbReference type="PROSITE" id="PS50857">
    <property type="entry name" value="COX2_CUA"/>
    <property type="match status" value="1"/>
</dbReference>
<accession>A0A517Z1T7</accession>
<evidence type="ECO:0000256" key="9">
    <source>
        <dbReference type="ARBA" id="ARBA00022989"/>
    </source>
</evidence>
<dbReference type="Gene3D" id="1.10.287.90">
    <property type="match status" value="1"/>
</dbReference>
<evidence type="ECO:0000256" key="1">
    <source>
        <dbReference type="ARBA" id="ARBA00004141"/>
    </source>
</evidence>
<dbReference type="PROSITE" id="PS00078">
    <property type="entry name" value="COX2"/>
    <property type="match status" value="1"/>
</dbReference>
<dbReference type="KEGG" id="mri:Mal4_07330"/>
<evidence type="ECO:0000256" key="14">
    <source>
        <dbReference type="SAM" id="Phobius"/>
    </source>
</evidence>
<keyword evidence="7" id="KW-1278">Translocase</keyword>
<proteinExistence type="inferred from homology"/>
<feature type="domain" description="Cytochrome oxidase subunit II transmembrane region profile" evidence="16">
    <location>
        <begin position="22"/>
        <end position="122"/>
    </location>
</feature>
<keyword evidence="9 14" id="KW-1133">Transmembrane helix</keyword>
<dbReference type="InterPro" id="IPR011759">
    <property type="entry name" value="Cyt_c_oxidase_su2_TM_dom"/>
</dbReference>
<keyword evidence="18" id="KW-1185">Reference proteome</keyword>
<keyword evidence="11 14" id="KW-0472">Membrane</keyword>
<dbReference type="PROSITE" id="PS50999">
    <property type="entry name" value="COX2_TM"/>
    <property type="match status" value="1"/>
</dbReference>
<keyword evidence="5 12" id="KW-0812">Transmembrane</keyword>
<evidence type="ECO:0000256" key="10">
    <source>
        <dbReference type="ARBA" id="ARBA00023008"/>
    </source>
</evidence>
<keyword evidence="10 13" id="KW-0186">Copper</keyword>
<feature type="transmembrane region" description="Helical" evidence="14">
    <location>
        <begin position="90"/>
        <end position="110"/>
    </location>
</feature>
<evidence type="ECO:0000313" key="17">
    <source>
        <dbReference type="EMBL" id="QDU36447.1"/>
    </source>
</evidence>
<dbReference type="PRINTS" id="PR01166">
    <property type="entry name" value="CYCOXIDASEII"/>
</dbReference>
<dbReference type="InterPro" id="IPR002429">
    <property type="entry name" value="CcO_II-like_C"/>
</dbReference>
<dbReference type="InterPro" id="IPR045187">
    <property type="entry name" value="CcO_II"/>
</dbReference>
<comment type="cofactor">
    <cofactor evidence="13">
        <name>Cu cation</name>
        <dbReference type="ChEBI" id="CHEBI:23378"/>
    </cofactor>
    <text evidence="13">Binds a copper A center.</text>
</comment>
<dbReference type="PANTHER" id="PTHR22888:SF9">
    <property type="entry name" value="CYTOCHROME C OXIDASE SUBUNIT 2"/>
    <property type="match status" value="1"/>
</dbReference>
<dbReference type="Pfam" id="PF00116">
    <property type="entry name" value="COX2"/>
    <property type="match status" value="1"/>
</dbReference>
<reference evidence="17 18" key="1">
    <citation type="submission" date="2019-02" db="EMBL/GenBank/DDBJ databases">
        <title>Deep-cultivation of Planctomycetes and their phenomic and genomic characterization uncovers novel biology.</title>
        <authorList>
            <person name="Wiegand S."/>
            <person name="Jogler M."/>
            <person name="Boedeker C."/>
            <person name="Pinto D."/>
            <person name="Vollmers J."/>
            <person name="Rivas-Marin E."/>
            <person name="Kohn T."/>
            <person name="Peeters S.H."/>
            <person name="Heuer A."/>
            <person name="Rast P."/>
            <person name="Oberbeckmann S."/>
            <person name="Bunk B."/>
            <person name="Jeske O."/>
            <person name="Meyerdierks A."/>
            <person name="Storesund J.E."/>
            <person name="Kallscheuer N."/>
            <person name="Luecker S."/>
            <person name="Lage O.M."/>
            <person name="Pohl T."/>
            <person name="Merkel B.J."/>
            <person name="Hornburger P."/>
            <person name="Mueller R.-W."/>
            <person name="Bruemmer F."/>
            <person name="Labrenz M."/>
            <person name="Spormann A.M."/>
            <person name="Op den Camp H."/>
            <person name="Overmann J."/>
            <person name="Amann R."/>
            <person name="Jetten M.S.M."/>
            <person name="Mascher T."/>
            <person name="Medema M.H."/>
            <person name="Devos D.P."/>
            <person name="Kaster A.-K."/>
            <person name="Ovreas L."/>
            <person name="Rohde M."/>
            <person name="Galperin M.Y."/>
            <person name="Jogler C."/>
        </authorList>
    </citation>
    <scope>NUCLEOTIDE SEQUENCE [LARGE SCALE GENOMIC DNA]</scope>
    <source>
        <strain evidence="17 18">Mal4</strain>
    </source>
</reference>
<evidence type="ECO:0000256" key="4">
    <source>
        <dbReference type="ARBA" id="ARBA00022660"/>
    </source>
</evidence>
<dbReference type="EMBL" id="CP036275">
    <property type="protein sequence ID" value="QDU36447.1"/>
    <property type="molecule type" value="Genomic_DNA"/>
</dbReference>
<dbReference type="SUPFAM" id="SSF81464">
    <property type="entry name" value="Cytochrome c oxidase subunit II-like, transmembrane region"/>
    <property type="match status" value="1"/>
</dbReference>
<evidence type="ECO:0000256" key="2">
    <source>
        <dbReference type="ARBA" id="ARBA00007866"/>
    </source>
</evidence>
<keyword evidence="4 12" id="KW-0679">Respiratory chain</keyword>
<keyword evidence="8 12" id="KW-0249">Electron transport</keyword>
<dbReference type="Pfam" id="PF02790">
    <property type="entry name" value="COX2_TM"/>
    <property type="match status" value="1"/>
</dbReference>
<organism evidence="17 18">
    <name type="scientific">Maioricimonas rarisocia</name>
    <dbReference type="NCBI Taxonomy" id="2528026"/>
    <lineage>
        <taxon>Bacteria</taxon>
        <taxon>Pseudomonadati</taxon>
        <taxon>Planctomycetota</taxon>
        <taxon>Planctomycetia</taxon>
        <taxon>Planctomycetales</taxon>
        <taxon>Planctomycetaceae</taxon>
        <taxon>Maioricimonas</taxon>
    </lineage>
</organism>
<keyword evidence="17" id="KW-0560">Oxidoreductase</keyword>
<evidence type="ECO:0000256" key="12">
    <source>
        <dbReference type="RuleBase" id="RU000456"/>
    </source>
</evidence>
<comment type="similarity">
    <text evidence="2 12">Belongs to the cytochrome c oxidase subunit 2 family.</text>
</comment>
<evidence type="ECO:0000256" key="5">
    <source>
        <dbReference type="ARBA" id="ARBA00022692"/>
    </source>
</evidence>
<evidence type="ECO:0000256" key="8">
    <source>
        <dbReference type="ARBA" id="ARBA00022982"/>
    </source>
</evidence>
<protein>
    <recommendedName>
        <fullName evidence="13">Cytochrome c oxidase subunit 2</fullName>
        <ecNumber evidence="13">7.1.1.9</ecNumber>
    </recommendedName>
</protein>
<evidence type="ECO:0000256" key="3">
    <source>
        <dbReference type="ARBA" id="ARBA00022448"/>
    </source>
</evidence>
<dbReference type="GO" id="GO:0005507">
    <property type="term" value="F:copper ion binding"/>
    <property type="evidence" value="ECO:0007669"/>
    <property type="project" value="InterPro"/>
</dbReference>
<dbReference type="PANTHER" id="PTHR22888">
    <property type="entry name" value="CYTOCHROME C OXIDASE, SUBUNIT II"/>
    <property type="match status" value="1"/>
</dbReference>
<dbReference type="InterPro" id="IPR001505">
    <property type="entry name" value="Copper_CuA"/>
</dbReference>
<evidence type="ECO:0000256" key="7">
    <source>
        <dbReference type="ARBA" id="ARBA00022967"/>
    </source>
</evidence>
<dbReference type="AlphaFoldDB" id="A0A517Z1T7"/>
<comment type="subcellular location">
    <subcellularLocation>
        <location evidence="12">Cell membrane</location>
        <topology evidence="12">Multi-pass membrane protein</topology>
    </subcellularLocation>
    <subcellularLocation>
        <location evidence="1">Membrane</location>
        <topology evidence="1">Multi-pass membrane protein</topology>
    </subcellularLocation>
</comment>
<sequence>MKRFWVLFFMFWPLLALYVCWVAPAYDWWFPGAAASPLGQRIDDLFYLILIITTVVFIGTQAALGYVLWTGAQRSDEGSEERAWFSHGSHNLEVIWTIVPAGVLLFIALYQMDVWAEYRIKTSFPEEVRNDPIAEVTARQFEWRIRYPGVDAEGNPLPLMPDPQPTDLYTVNDLHVPSGRPVMINLRTDDVQHSFFLPELRVKQDAVPGLVIPVWFEATKSGEYALLCAELCGWGHYKMKARLVAESETSWQTWLQELKAEQEFDGVVETSEEE</sequence>
<dbReference type="InterPro" id="IPR008972">
    <property type="entry name" value="Cupredoxin"/>
</dbReference>
<dbReference type="GO" id="GO:0004129">
    <property type="term" value="F:cytochrome-c oxidase activity"/>
    <property type="evidence" value="ECO:0007669"/>
    <property type="project" value="UniProtKB-EC"/>
</dbReference>
<evidence type="ECO:0000259" key="15">
    <source>
        <dbReference type="PROSITE" id="PS50857"/>
    </source>
</evidence>
<name>A0A517Z1T7_9PLAN</name>
<gene>
    <name evidence="17" type="primary">coxM</name>
    <name evidence="17" type="ORF">Mal4_07330</name>
</gene>
<evidence type="ECO:0000256" key="13">
    <source>
        <dbReference type="RuleBase" id="RU004024"/>
    </source>
</evidence>
<dbReference type="RefSeq" id="WP_197444058.1">
    <property type="nucleotide sequence ID" value="NZ_CP036275.1"/>
</dbReference>